<reference evidence="1 2" key="1">
    <citation type="submission" date="2019-06" db="EMBL/GenBank/DDBJ databases">
        <title>Whole genome shotgun sequence of Brevibacillus reuszeri NBRC 15719.</title>
        <authorList>
            <person name="Hosoyama A."/>
            <person name="Uohara A."/>
            <person name="Ohji S."/>
            <person name="Ichikawa N."/>
        </authorList>
    </citation>
    <scope>NUCLEOTIDE SEQUENCE [LARGE SCALE GENOMIC DNA]</scope>
    <source>
        <strain evidence="1 2">NBRC 15719</strain>
    </source>
</reference>
<gene>
    <name evidence="1" type="ORF">BRE01_45080</name>
</gene>
<dbReference type="Gene3D" id="3.30.70.270">
    <property type="match status" value="1"/>
</dbReference>
<protein>
    <submittedName>
        <fullName evidence="1">Transcriptional regulator</fullName>
    </submittedName>
</protein>
<evidence type="ECO:0000313" key="1">
    <source>
        <dbReference type="EMBL" id="GED70806.1"/>
    </source>
</evidence>
<dbReference type="EMBL" id="BJON01000018">
    <property type="protein sequence ID" value="GED70806.1"/>
    <property type="molecule type" value="Genomic_DNA"/>
</dbReference>
<accession>A0ABQ0TSI7</accession>
<comment type="caution">
    <text evidence="1">The sequence shown here is derived from an EMBL/GenBank/DDBJ whole genome shotgun (WGS) entry which is preliminary data.</text>
</comment>
<sequence length="449" mass="51566">MLMYTIFVLLDAEVGETMFKIGVVGPKKSVERILGVAKEFDQGMNFIPYPYTETKETEKIVLENDQYVDHWLFSGPIPYMIAKNAMGTSKRMEYIYATESSIYKGFLEMVYNQRKLIDRVSIDMLLSTTYMEDSLRTINISVSNLYMKTFDASIDPKELLDFHLELWQEKKTDGAMTCYPTVYQALVEAGIPAYWISPSEMEIHQTVRVFVEKVRTSYFKDTQIGIEMIEVEQFDRIKESAKTPYHWQYLELRIKEALIKLCEQLDGSLLEQGNGRYVIFSSRGTIEREIPILQETIAYLAKEADTTVAVGIGFGETAFAAEMNAHRALRQSKEKAIRDIVMVQDDGTIVEWVGQEEELVYSYRADDTEILEKLKKGNISVKTYKKLDALLQKMGWTDFTTKDLAKNLQMSERNAQRIVADLCAVELAECSGEESQATRGRPSKLYRLL</sequence>
<organism evidence="1 2">
    <name type="scientific">Brevibacillus reuszeri</name>
    <dbReference type="NCBI Taxonomy" id="54915"/>
    <lineage>
        <taxon>Bacteria</taxon>
        <taxon>Bacillati</taxon>
        <taxon>Bacillota</taxon>
        <taxon>Bacilli</taxon>
        <taxon>Bacillales</taxon>
        <taxon>Paenibacillaceae</taxon>
        <taxon>Brevibacillus</taxon>
    </lineage>
</organism>
<evidence type="ECO:0000313" key="2">
    <source>
        <dbReference type="Proteomes" id="UP000319578"/>
    </source>
</evidence>
<proteinExistence type="predicted"/>
<dbReference type="Proteomes" id="UP000319578">
    <property type="component" value="Unassembled WGS sequence"/>
</dbReference>
<name>A0ABQ0TSI7_9BACL</name>
<dbReference type="InterPro" id="IPR043128">
    <property type="entry name" value="Rev_trsase/Diguanyl_cyclase"/>
</dbReference>
<keyword evidence="2" id="KW-1185">Reference proteome</keyword>